<gene>
    <name evidence="2" type="ORF">LCMAC201_00410</name>
</gene>
<feature type="transmembrane region" description="Helical" evidence="1">
    <location>
        <begin position="62"/>
        <end position="80"/>
    </location>
</feature>
<keyword evidence="1" id="KW-0812">Transmembrane</keyword>
<proteinExistence type="predicted"/>
<accession>A0A481YVL3</accession>
<organism evidence="2">
    <name type="scientific">Marseillevirus LCMAC201</name>
    <dbReference type="NCBI Taxonomy" id="2506605"/>
    <lineage>
        <taxon>Viruses</taxon>
        <taxon>Varidnaviria</taxon>
        <taxon>Bamfordvirae</taxon>
        <taxon>Nucleocytoviricota</taxon>
        <taxon>Megaviricetes</taxon>
        <taxon>Pimascovirales</taxon>
        <taxon>Pimascovirales incertae sedis</taxon>
        <taxon>Marseilleviridae</taxon>
    </lineage>
</organism>
<reference evidence="2" key="1">
    <citation type="journal article" date="2019" name="MBio">
        <title>Virus Genomes from Deep Sea Sediments Expand the Ocean Megavirome and Support Independent Origins of Viral Gigantism.</title>
        <authorList>
            <person name="Backstrom D."/>
            <person name="Yutin N."/>
            <person name="Jorgensen S.L."/>
            <person name="Dharamshi J."/>
            <person name="Homa F."/>
            <person name="Zaremba-Niedwiedzka K."/>
            <person name="Spang A."/>
            <person name="Wolf Y.I."/>
            <person name="Koonin E.V."/>
            <person name="Ettema T.J."/>
        </authorList>
    </citation>
    <scope>NUCLEOTIDE SEQUENCE</scope>
</reference>
<evidence type="ECO:0000256" key="1">
    <source>
        <dbReference type="SAM" id="Phobius"/>
    </source>
</evidence>
<sequence length="154" mass="17368">MESDYVKHAIIKCKARGILYHNSAVRWSRVHWISGVTNGIIAASMSLLSFFAQHQGWSNTEVGMIGGLLLSISTSIITSLKAGQNQIENEQAGDDYRNLEEKILASLGSSEEEEKLKVYCQEKLEKLTNKYREPQPSKCQLLEKQLSTEMYLDV</sequence>
<keyword evidence="1" id="KW-1133">Transmembrane helix</keyword>
<keyword evidence="1" id="KW-0472">Membrane</keyword>
<evidence type="ECO:0000313" key="2">
    <source>
        <dbReference type="EMBL" id="QBK87139.1"/>
    </source>
</evidence>
<protein>
    <recommendedName>
        <fullName evidence="3">SMODS and SLOG-associating 2TM effector domain-containing protein</fullName>
    </recommendedName>
</protein>
<dbReference type="EMBL" id="MK500344">
    <property type="protein sequence ID" value="QBK87139.1"/>
    <property type="molecule type" value="Genomic_DNA"/>
</dbReference>
<name>A0A481YVL3_9VIRU</name>
<feature type="transmembrane region" description="Helical" evidence="1">
    <location>
        <begin position="30"/>
        <end position="50"/>
    </location>
</feature>
<evidence type="ECO:0008006" key="3">
    <source>
        <dbReference type="Google" id="ProtNLM"/>
    </source>
</evidence>